<protein>
    <submittedName>
        <fullName evidence="5">Uncharacterized protein</fullName>
    </submittedName>
</protein>
<dbReference type="AlphaFoldDB" id="A0A1G1Y2J6"/>
<dbReference type="Gene3D" id="3.40.50.2020">
    <property type="match status" value="2"/>
</dbReference>
<evidence type="ECO:0000259" key="3">
    <source>
        <dbReference type="Pfam" id="PF00156"/>
    </source>
</evidence>
<dbReference type="PANTHER" id="PTHR10210">
    <property type="entry name" value="RIBOSE-PHOSPHATE DIPHOSPHOKINASE FAMILY MEMBER"/>
    <property type="match status" value="1"/>
</dbReference>
<dbReference type="Pfam" id="PF00156">
    <property type="entry name" value="Pribosyltran"/>
    <property type="match status" value="1"/>
</dbReference>
<dbReference type="GO" id="GO:0006015">
    <property type="term" value="P:5-phosphoribose 1-diphosphate biosynthetic process"/>
    <property type="evidence" value="ECO:0007669"/>
    <property type="project" value="TreeGrafter"/>
</dbReference>
<gene>
    <name evidence="5" type="ORF">A2731_03210</name>
</gene>
<dbReference type="InterPro" id="IPR000836">
    <property type="entry name" value="PRTase_dom"/>
</dbReference>
<evidence type="ECO:0000256" key="1">
    <source>
        <dbReference type="ARBA" id="ARBA00022727"/>
    </source>
</evidence>
<dbReference type="FunFam" id="3.40.50.2020:FF:000014">
    <property type="entry name" value="Ribose-phosphate pyrophosphokinase 1"/>
    <property type="match status" value="1"/>
</dbReference>
<dbReference type="InterPro" id="IPR029057">
    <property type="entry name" value="PRTase-like"/>
</dbReference>
<dbReference type="STRING" id="1797533.A2731_03210"/>
<dbReference type="EMBL" id="MHIC01000010">
    <property type="protein sequence ID" value="OGY45787.1"/>
    <property type="molecule type" value="Genomic_DNA"/>
</dbReference>
<comment type="caution">
    <text evidence="5">The sequence shown here is derived from an EMBL/GenBank/DDBJ whole genome shotgun (WGS) entry which is preliminary data.</text>
</comment>
<accession>A0A1G1Y2J6</accession>
<dbReference type="InterPro" id="IPR029099">
    <property type="entry name" value="Pribosyltran_N"/>
</dbReference>
<sequence>MIFKFDLIGGINMPKEQFIPRGRPIVLCLPGAEKLVEKIGQLLPEWQLMVAEVEYFTDGEVKVCIPAGKKNTVRGSDIYIIQVQQYASPRSRQDVFMELCMAVATSAECGARYRTVVSPWFPYGCQDRRRRREPLSARLTADFLTAAGATNVFALDPHNDATQGFFDRRLCNFDGLFSSSLMISYLDREFKILTKKDDFRVATADLGGSKRVKHIHKRTGLKILTGYKDKDYESSQATGVQINGSVEDKTVIIWDDMARTGSTLKVTVAALARQGLKRLIFVAPHADFCGDCVKIFDDLYNGGHGVLGEAIFTDSFS</sequence>
<dbReference type="Pfam" id="PF13793">
    <property type="entry name" value="Pribosyltran_N"/>
    <property type="match status" value="1"/>
</dbReference>
<organism evidence="5 6">
    <name type="scientific">Candidatus Buchananbacteria bacterium RIFCSPHIGHO2_01_FULL_39_8</name>
    <dbReference type="NCBI Taxonomy" id="1797533"/>
    <lineage>
        <taxon>Bacteria</taxon>
        <taxon>Candidatus Buchananiibacteriota</taxon>
    </lineage>
</organism>
<dbReference type="GO" id="GO:0004749">
    <property type="term" value="F:ribose phosphate diphosphokinase activity"/>
    <property type="evidence" value="ECO:0007669"/>
    <property type="project" value="TreeGrafter"/>
</dbReference>
<keyword evidence="1 2" id="KW-0545">Nucleotide biosynthesis</keyword>
<evidence type="ECO:0000256" key="2">
    <source>
        <dbReference type="RuleBase" id="RU004324"/>
    </source>
</evidence>
<dbReference type="PANTHER" id="PTHR10210:SF41">
    <property type="entry name" value="RIBOSE-PHOSPHATE PYROPHOSPHOKINASE 1, CHLOROPLASTIC"/>
    <property type="match status" value="1"/>
</dbReference>
<dbReference type="GO" id="GO:0006164">
    <property type="term" value="P:purine nucleotide biosynthetic process"/>
    <property type="evidence" value="ECO:0007669"/>
    <property type="project" value="TreeGrafter"/>
</dbReference>
<dbReference type="Proteomes" id="UP000176241">
    <property type="component" value="Unassembled WGS sequence"/>
</dbReference>
<comment type="similarity">
    <text evidence="2">Belongs to the ribose-phosphate pyrophosphokinase family.</text>
</comment>
<dbReference type="SUPFAM" id="SSF53271">
    <property type="entry name" value="PRTase-like"/>
    <property type="match status" value="2"/>
</dbReference>
<feature type="non-terminal residue" evidence="5">
    <location>
        <position position="317"/>
    </location>
</feature>
<proteinExistence type="inferred from homology"/>
<dbReference type="NCBIfam" id="TIGR01251">
    <property type="entry name" value="ribP_PPkin"/>
    <property type="match status" value="1"/>
</dbReference>
<dbReference type="GO" id="GO:0005737">
    <property type="term" value="C:cytoplasm"/>
    <property type="evidence" value="ECO:0007669"/>
    <property type="project" value="TreeGrafter"/>
</dbReference>
<feature type="domain" description="Ribose-phosphate pyrophosphokinase N-terminal" evidence="4">
    <location>
        <begin position="30"/>
        <end position="148"/>
    </location>
</feature>
<evidence type="ECO:0000313" key="5">
    <source>
        <dbReference type="EMBL" id="OGY45787.1"/>
    </source>
</evidence>
<feature type="domain" description="Phosphoribosyltransferase" evidence="3">
    <location>
        <begin position="229"/>
        <end position="286"/>
    </location>
</feature>
<evidence type="ECO:0000313" key="6">
    <source>
        <dbReference type="Proteomes" id="UP000176241"/>
    </source>
</evidence>
<dbReference type="GO" id="GO:0000287">
    <property type="term" value="F:magnesium ion binding"/>
    <property type="evidence" value="ECO:0007669"/>
    <property type="project" value="InterPro"/>
</dbReference>
<dbReference type="GO" id="GO:0002189">
    <property type="term" value="C:ribose phosphate diphosphokinase complex"/>
    <property type="evidence" value="ECO:0007669"/>
    <property type="project" value="TreeGrafter"/>
</dbReference>
<name>A0A1G1Y2J6_9BACT</name>
<dbReference type="SMART" id="SM01400">
    <property type="entry name" value="Pribosyltran_N"/>
    <property type="match status" value="1"/>
</dbReference>
<evidence type="ECO:0000259" key="4">
    <source>
        <dbReference type="Pfam" id="PF13793"/>
    </source>
</evidence>
<reference evidence="5 6" key="1">
    <citation type="journal article" date="2016" name="Nat. Commun.">
        <title>Thousands of microbial genomes shed light on interconnected biogeochemical processes in an aquifer system.</title>
        <authorList>
            <person name="Anantharaman K."/>
            <person name="Brown C.T."/>
            <person name="Hug L.A."/>
            <person name="Sharon I."/>
            <person name="Castelle C.J."/>
            <person name="Probst A.J."/>
            <person name="Thomas B.C."/>
            <person name="Singh A."/>
            <person name="Wilkins M.J."/>
            <person name="Karaoz U."/>
            <person name="Brodie E.L."/>
            <person name="Williams K.H."/>
            <person name="Hubbard S.S."/>
            <person name="Banfield J.F."/>
        </authorList>
    </citation>
    <scope>NUCLEOTIDE SEQUENCE [LARGE SCALE GENOMIC DNA]</scope>
</reference>
<dbReference type="InterPro" id="IPR005946">
    <property type="entry name" value="Rib-P_diPkinase"/>
</dbReference>
<dbReference type="CDD" id="cd06223">
    <property type="entry name" value="PRTases_typeI"/>
    <property type="match status" value="1"/>
</dbReference>